<feature type="region of interest" description="Disordered" evidence="1">
    <location>
        <begin position="28"/>
        <end position="47"/>
    </location>
</feature>
<evidence type="ECO:0000313" key="2">
    <source>
        <dbReference type="EMBL" id="CCC41221.1"/>
    </source>
</evidence>
<dbReference type="KEGG" id="hwc:Hqrw_3461"/>
<name>G0LMA1_HALWC</name>
<dbReference type="AlphaFoldDB" id="G0LMA1"/>
<sequence>MTDQYSVPYEDPHRIVTKQFRQVTVQHGTGGNTVRGARQRARVSRASDPQYDRFNSVTLDGRFVLVCALDDDEIVRLTTEFVPEGDHVGFRFEGSLVAKT</sequence>
<proteinExistence type="predicted"/>
<gene>
    <name evidence="2" type="ordered locus">Hqrw_3461</name>
</gene>
<dbReference type="Proteomes" id="UP000007954">
    <property type="component" value="Chromosome"/>
</dbReference>
<evidence type="ECO:0000256" key="1">
    <source>
        <dbReference type="SAM" id="MobiDB-lite"/>
    </source>
</evidence>
<organism evidence="2 3">
    <name type="scientific">Haloquadratum walsbyi (strain DSM 16854 / JCM 12705 / C23)</name>
    <dbReference type="NCBI Taxonomy" id="768065"/>
    <lineage>
        <taxon>Archaea</taxon>
        <taxon>Methanobacteriati</taxon>
        <taxon>Methanobacteriota</taxon>
        <taxon>Stenosarchaea group</taxon>
        <taxon>Halobacteria</taxon>
        <taxon>Halobacteriales</taxon>
        <taxon>Haloferacaceae</taxon>
        <taxon>Haloquadratum</taxon>
    </lineage>
</organism>
<reference evidence="2 3" key="1">
    <citation type="journal article" date="2011" name="PLoS ONE">
        <title>Haloquadratum walsbyi: limited diversity in a global pond.</title>
        <authorList>
            <person name="Dyall-Smith M."/>
            <person name="Pfeiffer F."/>
            <person name="Klee K."/>
            <person name="Palm P."/>
            <person name="Gross K."/>
            <person name="Schuster S.C."/>
            <person name="Rampp M."/>
            <person name="Oesterhelt D."/>
        </authorList>
    </citation>
    <scope>NUCLEOTIDE SEQUENCE [LARGE SCALE GENOMIC DNA]</scope>
    <source>
        <strain evidence="3">DSM 16854 / JCM 12705 / C23</strain>
    </source>
</reference>
<dbReference type="EMBL" id="FR746099">
    <property type="protein sequence ID" value="CCC41221.1"/>
    <property type="molecule type" value="Genomic_DNA"/>
</dbReference>
<dbReference type="HOGENOM" id="CLU_2299302_0_0_2"/>
<dbReference type="GeneID" id="12448280"/>
<accession>G0LMA1</accession>
<protein>
    <submittedName>
        <fullName evidence="2">Uncharacterized protein</fullName>
    </submittedName>
</protein>
<evidence type="ECO:0000313" key="3">
    <source>
        <dbReference type="Proteomes" id="UP000007954"/>
    </source>
</evidence>
<dbReference type="RefSeq" id="WP_014556642.1">
    <property type="nucleotide sequence ID" value="NC_017459.1"/>
</dbReference>